<evidence type="ECO:0000313" key="24">
    <source>
        <dbReference type="Ensembl" id="ENSGACP00000018246.3"/>
    </source>
</evidence>
<dbReference type="GO" id="GO:0007018">
    <property type="term" value="P:microtubule-based movement"/>
    <property type="evidence" value="ECO:0007669"/>
    <property type="project" value="InterPro"/>
</dbReference>
<feature type="region of interest" description="Disordered" evidence="22">
    <location>
        <begin position="74"/>
        <end position="102"/>
    </location>
</feature>
<evidence type="ECO:0000256" key="8">
    <source>
        <dbReference type="ARBA" id="ARBA00022741"/>
    </source>
</evidence>
<evidence type="ECO:0000256" key="3">
    <source>
        <dbReference type="ARBA" id="ARBA00004629"/>
    </source>
</evidence>
<evidence type="ECO:0000256" key="18">
    <source>
        <dbReference type="ARBA" id="ARBA00023328"/>
    </source>
</evidence>
<dbReference type="CDD" id="cd01367">
    <property type="entry name" value="KISc_KIF2_like"/>
    <property type="match status" value="1"/>
</dbReference>
<keyword evidence="8 20" id="KW-0547">Nucleotide-binding</keyword>
<keyword evidence="5" id="KW-0963">Cytoplasm</keyword>
<evidence type="ECO:0000256" key="16">
    <source>
        <dbReference type="ARBA" id="ARBA00023242"/>
    </source>
</evidence>
<dbReference type="GO" id="GO:0051301">
    <property type="term" value="P:cell division"/>
    <property type="evidence" value="ECO:0007669"/>
    <property type="project" value="UniProtKB-KW"/>
</dbReference>
<dbReference type="GO" id="GO:0000776">
    <property type="term" value="C:kinetochore"/>
    <property type="evidence" value="ECO:0007669"/>
    <property type="project" value="UniProtKB-KW"/>
</dbReference>
<dbReference type="eggNOG" id="KOG0246">
    <property type="taxonomic scope" value="Eukaryota"/>
</dbReference>
<dbReference type="Pfam" id="PF22923">
    <property type="entry name" value="KIF2A-like_1st"/>
    <property type="match status" value="1"/>
</dbReference>
<evidence type="ECO:0000256" key="4">
    <source>
        <dbReference type="ARBA" id="ARBA00022454"/>
    </source>
</evidence>
<keyword evidence="13" id="KW-0175">Coiled coil</keyword>
<reference evidence="24" key="3">
    <citation type="submission" date="2025-09" db="UniProtKB">
        <authorList>
            <consortium name="Ensembl"/>
        </authorList>
    </citation>
    <scope>IDENTIFICATION</scope>
</reference>
<evidence type="ECO:0000256" key="13">
    <source>
        <dbReference type="ARBA" id="ARBA00023054"/>
    </source>
</evidence>
<dbReference type="GO" id="GO:0005524">
    <property type="term" value="F:ATP binding"/>
    <property type="evidence" value="ECO:0007669"/>
    <property type="project" value="UniProtKB-UniRule"/>
</dbReference>
<comment type="similarity">
    <text evidence="19">Belongs to the TRAFAC class myosin-kinesin ATPase superfamily. Kinesin family. KIN-13 subfamily.</text>
</comment>
<evidence type="ECO:0000256" key="9">
    <source>
        <dbReference type="ARBA" id="ARBA00022776"/>
    </source>
</evidence>
<evidence type="ECO:0000256" key="10">
    <source>
        <dbReference type="ARBA" id="ARBA00022829"/>
    </source>
</evidence>
<keyword evidence="12 20" id="KW-0067">ATP-binding</keyword>
<evidence type="ECO:0000256" key="20">
    <source>
        <dbReference type="PROSITE-ProRule" id="PRU00283"/>
    </source>
</evidence>
<keyword evidence="7 21" id="KW-0493">Microtubule</keyword>
<reference evidence="24 25" key="1">
    <citation type="journal article" date="2021" name="G3 (Bethesda)">
        <title>Improved contiguity of the threespine stickleback genome using long-read sequencing.</title>
        <authorList>
            <person name="Nath S."/>
            <person name="Shaw D.E."/>
            <person name="White M.A."/>
        </authorList>
    </citation>
    <scope>NUCLEOTIDE SEQUENCE [LARGE SCALE GENOMIC DNA]</scope>
    <source>
        <strain evidence="24 25">Lake Benthic</strain>
    </source>
</reference>
<keyword evidence="17" id="KW-0131">Cell cycle</keyword>
<dbReference type="SMART" id="SM00129">
    <property type="entry name" value="KISc"/>
    <property type="match status" value="1"/>
</dbReference>
<dbReference type="PANTHER" id="PTHR47971">
    <property type="entry name" value="KINESIN-RELATED PROTEIN 6"/>
    <property type="match status" value="1"/>
</dbReference>
<keyword evidence="25" id="KW-1185">Reference proteome</keyword>
<dbReference type="SUPFAM" id="SSF52540">
    <property type="entry name" value="P-loop containing nucleoside triphosphate hydrolases"/>
    <property type="match status" value="1"/>
</dbReference>
<keyword evidence="15" id="KW-0206">Cytoskeleton</keyword>
<dbReference type="STRING" id="69293.ENSGACP00000018246"/>
<keyword evidence="6" id="KW-0132">Cell division</keyword>
<feature type="domain" description="Kinesin motor" evidence="23">
    <location>
        <begin position="274"/>
        <end position="594"/>
    </location>
</feature>
<feature type="compositionally biased region" description="Basic and acidic residues" evidence="22">
    <location>
        <begin position="186"/>
        <end position="196"/>
    </location>
</feature>
<evidence type="ECO:0000256" key="1">
    <source>
        <dbReference type="ARBA" id="ARBA00004123"/>
    </source>
</evidence>
<comment type="subcellular location">
    <subcellularLocation>
        <location evidence="3">Chromosome</location>
        <location evidence="3">Centromere</location>
        <location evidence="3">Kinetochore</location>
    </subcellularLocation>
    <subcellularLocation>
        <location evidence="2">Cytoplasm</location>
        <location evidence="2">Cytoskeleton</location>
    </subcellularLocation>
    <subcellularLocation>
        <location evidence="1">Nucleus</location>
    </subcellularLocation>
</comment>
<dbReference type="InterPro" id="IPR019821">
    <property type="entry name" value="Kinesin_motor_CS"/>
</dbReference>
<proteinExistence type="inferred from homology"/>
<dbReference type="PROSITE" id="PS00411">
    <property type="entry name" value="KINESIN_MOTOR_1"/>
    <property type="match status" value="1"/>
</dbReference>
<dbReference type="GO" id="GO:0003777">
    <property type="term" value="F:microtubule motor activity"/>
    <property type="evidence" value="ECO:0007669"/>
    <property type="project" value="InterPro"/>
</dbReference>
<dbReference type="InterPro" id="IPR027417">
    <property type="entry name" value="P-loop_NTPase"/>
</dbReference>
<evidence type="ECO:0000256" key="2">
    <source>
        <dbReference type="ARBA" id="ARBA00004245"/>
    </source>
</evidence>
<feature type="binding site" evidence="20">
    <location>
        <begin position="364"/>
        <end position="371"/>
    </location>
    <ligand>
        <name>ATP</name>
        <dbReference type="ChEBI" id="CHEBI:30616"/>
    </ligand>
</feature>
<dbReference type="FunFam" id="3.40.850.10:FF:000012">
    <property type="entry name" value="Kinesin-like protein"/>
    <property type="match status" value="1"/>
</dbReference>
<dbReference type="PROSITE" id="PS50067">
    <property type="entry name" value="KINESIN_MOTOR_2"/>
    <property type="match status" value="1"/>
</dbReference>
<dbReference type="Bgee" id="ENSGACG00000013814">
    <property type="expression patterns" value="Expressed in embryo and 4 other cell types or tissues"/>
</dbReference>
<evidence type="ECO:0000313" key="25">
    <source>
        <dbReference type="Proteomes" id="UP000007635"/>
    </source>
</evidence>
<dbReference type="Pfam" id="PF00225">
    <property type="entry name" value="Kinesin"/>
    <property type="match status" value="1"/>
</dbReference>
<evidence type="ECO:0000259" key="23">
    <source>
        <dbReference type="PROSITE" id="PS50067"/>
    </source>
</evidence>
<evidence type="ECO:0000256" key="17">
    <source>
        <dbReference type="ARBA" id="ARBA00023306"/>
    </source>
</evidence>
<evidence type="ECO:0000256" key="15">
    <source>
        <dbReference type="ARBA" id="ARBA00023212"/>
    </source>
</evidence>
<dbReference type="AlphaFoldDB" id="G3PKW6"/>
<evidence type="ECO:0000256" key="7">
    <source>
        <dbReference type="ARBA" id="ARBA00022701"/>
    </source>
</evidence>
<protein>
    <recommendedName>
        <fullName evidence="21">Kinesin-like protein</fullName>
    </recommendedName>
</protein>
<dbReference type="Ensembl" id="ENSGACT00000018281.3">
    <property type="protein sequence ID" value="ENSGACP00000018246.3"/>
    <property type="gene ID" value="ENSGACG00000013814.3"/>
</dbReference>
<evidence type="ECO:0000256" key="21">
    <source>
        <dbReference type="RuleBase" id="RU000394"/>
    </source>
</evidence>
<dbReference type="Proteomes" id="UP000007635">
    <property type="component" value="Chromosome III"/>
</dbReference>
<dbReference type="GO" id="GO:0007019">
    <property type="term" value="P:microtubule depolymerization"/>
    <property type="evidence" value="ECO:0007669"/>
    <property type="project" value="TreeGrafter"/>
</dbReference>
<dbReference type="GO" id="GO:0007059">
    <property type="term" value="P:chromosome segregation"/>
    <property type="evidence" value="ECO:0007669"/>
    <property type="project" value="UniProtKB-KW"/>
</dbReference>
<dbReference type="Gene3D" id="3.40.850.10">
    <property type="entry name" value="Kinesin motor domain"/>
    <property type="match status" value="1"/>
</dbReference>
<evidence type="ECO:0000256" key="11">
    <source>
        <dbReference type="ARBA" id="ARBA00022838"/>
    </source>
</evidence>
<evidence type="ECO:0000256" key="5">
    <source>
        <dbReference type="ARBA" id="ARBA00022490"/>
    </source>
</evidence>
<feature type="compositionally biased region" description="Polar residues" evidence="22">
    <location>
        <begin position="165"/>
        <end position="183"/>
    </location>
</feature>
<dbReference type="InterPro" id="IPR027640">
    <property type="entry name" value="Kinesin-like_fam"/>
</dbReference>
<dbReference type="GO" id="GO:0005634">
    <property type="term" value="C:nucleus"/>
    <property type="evidence" value="ECO:0007669"/>
    <property type="project" value="UniProtKB-SubCell"/>
</dbReference>
<dbReference type="InterPro" id="IPR054473">
    <property type="entry name" value="KIF2A-like_N"/>
</dbReference>
<keyword evidence="9" id="KW-0498">Mitosis</keyword>
<accession>G3PKW6</accession>
<organism evidence="24 25">
    <name type="scientific">Gasterosteus aculeatus aculeatus</name>
    <name type="common">three-spined stickleback</name>
    <dbReference type="NCBI Taxonomy" id="481459"/>
    <lineage>
        <taxon>Eukaryota</taxon>
        <taxon>Metazoa</taxon>
        <taxon>Chordata</taxon>
        <taxon>Craniata</taxon>
        <taxon>Vertebrata</taxon>
        <taxon>Euteleostomi</taxon>
        <taxon>Actinopterygii</taxon>
        <taxon>Neopterygii</taxon>
        <taxon>Teleostei</taxon>
        <taxon>Neoteleostei</taxon>
        <taxon>Acanthomorphata</taxon>
        <taxon>Eupercaria</taxon>
        <taxon>Perciformes</taxon>
        <taxon>Cottioidei</taxon>
        <taxon>Gasterosteales</taxon>
        <taxon>Gasterosteidae</taxon>
        <taxon>Gasterosteus</taxon>
    </lineage>
</organism>
<keyword evidence="4" id="KW-0158">Chromosome</keyword>
<keyword evidence="11" id="KW-0995">Kinetochore</keyword>
<evidence type="ECO:0000256" key="22">
    <source>
        <dbReference type="SAM" id="MobiDB-lite"/>
    </source>
</evidence>
<dbReference type="InterPro" id="IPR001752">
    <property type="entry name" value="Kinesin_motor_dom"/>
</dbReference>
<feature type="region of interest" description="Disordered" evidence="22">
    <location>
        <begin position="165"/>
        <end position="216"/>
    </location>
</feature>
<evidence type="ECO:0000256" key="19">
    <source>
        <dbReference type="ARBA" id="ARBA00061030"/>
    </source>
</evidence>
<dbReference type="OMA" id="YIENHEF"/>
<dbReference type="PANTHER" id="PTHR47971:SF25">
    <property type="entry name" value="KINESIN-LIKE PROTEIN KIF2C"/>
    <property type="match status" value="1"/>
</dbReference>
<dbReference type="InParanoid" id="G3PKW6"/>
<name>G3PKW6_GASAC</name>
<keyword evidence="10" id="KW-0159">Chromosome partition</keyword>
<sequence>MEKSLSRLLIELSVKISRSDGRVHMATVKSVDAVRSRVMVEWNERNICRGKELEMTELCALNPELLDHIKTFTNQTADPPAPAPEKKYEGRLRSSRIPGPTSPFIQAVTQAEESVASRMQTRQTCTFQAPAPVVAPVSTSESSRAILETVGPDLPSSSVLANSVLPNQQSKKNDAKLSQSQTSARKAAEENNEAERMPPPSTAKGRRKSVAPQELNKGSKRLSCFVKAPDLQAKRGKFGEALQPNLKFHDMIRDFRETLEITPITTSSDIEPHRITVCVRKRPLNKQEVIKKEIDVVSVPGRGAVLVHEPKQKVDLTKYLDNQVFHFDYSFNEATTNDLVYKFTAKPLVRSIFEGGMATCFAYGQTGSGKTHTMGGDFTGKQQNSAKGIYALAAQDVFTLLDQGRYANLDLSAHVSFFEIYNGKVYDLLNKKAKLRVLEDDRQVNLTAFPFLLSDCLSRTSGQTSANANSSRSHAILQIVLRRNDRAATLHGKFSLVDLAGNERGTDVSSNDRSTLVETAEINRSLLALKECIRSLGMNSDHIPFRQCTLTKVLRDSFIGEKSRTCMIAMVSPGMASCEYTMNTLRYESVEDPTEPISLVGELQEKVYSQFQTRGDAGVWLCRSLCLCGLLFLQRASELFNAMGQTSYSIEAALPDLVDHANHLLGLYKPQYFDRVLFFLFFCP</sequence>
<keyword evidence="18" id="KW-0137">Centromere</keyword>
<keyword evidence="14 20" id="KW-0505">Motor protein</keyword>
<dbReference type="InterPro" id="IPR036961">
    <property type="entry name" value="Kinesin_motor_dom_sf"/>
</dbReference>
<evidence type="ECO:0000256" key="14">
    <source>
        <dbReference type="ARBA" id="ARBA00023175"/>
    </source>
</evidence>
<reference evidence="24" key="2">
    <citation type="submission" date="2025-08" db="UniProtKB">
        <authorList>
            <consortium name="Ensembl"/>
        </authorList>
    </citation>
    <scope>IDENTIFICATION</scope>
</reference>
<dbReference type="GO" id="GO:0005874">
    <property type="term" value="C:microtubule"/>
    <property type="evidence" value="ECO:0007669"/>
    <property type="project" value="UniProtKB-KW"/>
</dbReference>
<dbReference type="GO" id="GO:0008017">
    <property type="term" value="F:microtubule binding"/>
    <property type="evidence" value="ECO:0007669"/>
    <property type="project" value="InterPro"/>
</dbReference>
<dbReference type="GeneTree" id="ENSGT00940000166881"/>
<keyword evidence="16" id="KW-0539">Nucleus</keyword>
<evidence type="ECO:0000256" key="12">
    <source>
        <dbReference type="ARBA" id="ARBA00022840"/>
    </source>
</evidence>
<dbReference type="PRINTS" id="PR00380">
    <property type="entry name" value="KINESINHEAVY"/>
</dbReference>
<evidence type="ECO:0000256" key="6">
    <source>
        <dbReference type="ARBA" id="ARBA00022618"/>
    </source>
</evidence>